<feature type="compositionally biased region" description="Basic residues" evidence="1">
    <location>
        <begin position="1"/>
        <end position="10"/>
    </location>
</feature>
<name>A0A218WL17_PUNGR</name>
<dbReference type="Proteomes" id="UP000197138">
    <property type="component" value="Unassembled WGS sequence"/>
</dbReference>
<dbReference type="EMBL" id="PGOL01000076">
    <property type="protein sequence ID" value="PKI77724.1"/>
    <property type="molecule type" value="Genomic_DNA"/>
</dbReference>
<evidence type="ECO:0000313" key="3">
    <source>
        <dbReference type="EMBL" id="PKI77724.1"/>
    </source>
</evidence>
<sequence length="93" mass="10388">MKQHWKKHKGNIAAPKAKDPGQDLNVETIEARAAPGKNEVAKARGDDTALRRSLILGIWTRMWTLVGARIARFWIARLGRNVHLPVGTRDGRA</sequence>
<evidence type="ECO:0000313" key="2">
    <source>
        <dbReference type="EMBL" id="OWM72931.1"/>
    </source>
</evidence>
<reference evidence="4" key="1">
    <citation type="journal article" date="2017" name="Plant J.">
        <title>The pomegranate (Punica granatum L.) genome and the genomics of punicalagin biosynthesis.</title>
        <authorList>
            <person name="Qin G."/>
            <person name="Xu C."/>
            <person name="Ming R."/>
            <person name="Tang H."/>
            <person name="Guyot R."/>
            <person name="Kramer E.M."/>
            <person name="Hu Y."/>
            <person name="Yi X."/>
            <person name="Qi Y."/>
            <person name="Xu X."/>
            <person name="Gao Z."/>
            <person name="Pan H."/>
            <person name="Jian J."/>
            <person name="Tian Y."/>
            <person name="Yue Z."/>
            <person name="Xu Y."/>
        </authorList>
    </citation>
    <scope>NUCLEOTIDE SEQUENCE [LARGE SCALE GENOMIC DNA]</scope>
    <source>
        <strain evidence="4">cv. Dabenzi</strain>
    </source>
</reference>
<protein>
    <submittedName>
        <fullName evidence="2">Uncharacterized protein</fullName>
    </submittedName>
</protein>
<comment type="caution">
    <text evidence="2">The sequence shown here is derived from an EMBL/GenBank/DDBJ whole genome shotgun (WGS) entry which is preliminary data.</text>
</comment>
<dbReference type="Proteomes" id="UP000233551">
    <property type="component" value="Unassembled WGS sequence"/>
</dbReference>
<evidence type="ECO:0000256" key="1">
    <source>
        <dbReference type="SAM" id="MobiDB-lite"/>
    </source>
</evidence>
<reference evidence="3 5" key="3">
    <citation type="submission" date="2017-11" db="EMBL/GenBank/DDBJ databases">
        <title>De-novo sequencing of pomegranate (Punica granatum L.) genome.</title>
        <authorList>
            <person name="Akparov Z."/>
            <person name="Amiraslanov A."/>
            <person name="Hajiyeva S."/>
            <person name="Abbasov M."/>
            <person name="Kaur K."/>
            <person name="Hamwieh A."/>
            <person name="Solovyev V."/>
            <person name="Salamov A."/>
            <person name="Braich B."/>
            <person name="Kosarev P."/>
            <person name="Mahmoud A."/>
            <person name="Hajiyev E."/>
            <person name="Babayeva S."/>
            <person name="Izzatullayeva V."/>
            <person name="Mammadov A."/>
            <person name="Mammadov A."/>
            <person name="Sharifova S."/>
            <person name="Ojaghi J."/>
            <person name="Eynullazada K."/>
            <person name="Bayramov B."/>
            <person name="Abdulazimova A."/>
            <person name="Shahmuradov I."/>
        </authorList>
    </citation>
    <scope>NUCLEOTIDE SEQUENCE [LARGE SCALE GENOMIC DNA]</scope>
    <source>
        <strain evidence="3">AG2017</strain>
        <strain evidence="5">cv. AG2017</strain>
        <tissue evidence="3">Leaf</tissue>
    </source>
</reference>
<proteinExistence type="predicted"/>
<reference evidence="2" key="2">
    <citation type="submission" date="2017-06" db="EMBL/GenBank/DDBJ databases">
        <title>The pomegranate genome and the genomics of punicalagin biosynthesis.</title>
        <authorList>
            <person name="Xu C."/>
        </authorList>
    </citation>
    <scope>NUCLEOTIDE SEQUENCE [LARGE SCALE GENOMIC DNA]</scope>
    <source>
        <tissue evidence="2">Fresh leaf</tissue>
    </source>
</reference>
<accession>A0A218WL17</accession>
<evidence type="ECO:0000313" key="4">
    <source>
        <dbReference type="Proteomes" id="UP000197138"/>
    </source>
</evidence>
<evidence type="ECO:0000313" key="5">
    <source>
        <dbReference type="Proteomes" id="UP000233551"/>
    </source>
</evidence>
<dbReference type="AlphaFoldDB" id="A0A218WL17"/>
<keyword evidence="5" id="KW-1185">Reference proteome</keyword>
<organism evidence="2 4">
    <name type="scientific">Punica granatum</name>
    <name type="common">Pomegranate</name>
    <dbReference type="NCBI Taxonomy" id="22663"/>
    <lineage>
        <taxon>Eukaryota</taxon>
        <taxon>Viridiplantae</taxon>
        <taxon>Streptophyta</taxon>
        <taxon>Embryophyta</taxon>
        <taxon>Tracheophyta</taxon>
        <taxon>Spermatophyta</taxon>
        <taxon>Magnoliopsida</taxon>
        <taxon>eudicotyledons</taxon>
        <taxon>Gunneridae</taxon>
        <taxon>Pentapetalae</taxon>
        <taxon>rosids</taxon>
        <taxon>malvids</taxon>
        <taxon>Myrtales</taxon>
        <taxon>Lythraceae</taxon>
        <taxon>Punica</taxon>
    </lineage>
</organism>
<dbReference type="EMBL" id="MTKT01003957">
    <property type="protein sequence ID" value="OWM72931.1"/>
    <property type="molecule type" value="Genomic_DNA"/>
</dbReference>
<gene>
    <name evidence="2" type="ORF">CDL15_Pgr016563</name>
    <name evidence="3" type="ORF">CRG98_001848</name>
</gene>
<feature type="region of interest" description="Disordered" evidence="1">
    <location>
        <begin position="1"/>
        <end position="23"/>
    </location>
</feature>